<protein>
    <submittedName>
        <fullName evidence="2">GNAT family N-acetyltransferase</fullName>
        <ecNumber evidence="2">2.3.1.-</ecNumber>
    </submittedName>
</protein>
<dbReference type="EMBL" id="JARQAZ010000001">
    <property type="protein sequence ID" value="MDT2769532.1"/>
    <property type="molecule type" value="Genomic_DNA"/>
</dbReference>
<organism evidence="2 4">
    <name type="scientific">Enterococcus pseudoavium</name>
    <dbReference type="NCBI Taxonomy" id="44007"/>
    <lineage>
        <taxon>Bacteria</taxon>
        <taxon>Bacillati</taxon>
        <taxon>Bacillota</taxon>
        <taxon>Bacilli</taxon>
        <taxon>Lactobacillales</taxon>
        <taxon>Enterococcaceae</taxon>
        <taxon>Enterococcus</taxon>
    </lineage>
</organism>
<dbReference type="Gene3D" id="3.40.630.30">
    <property type="match status" value="1"/>
</dbReference>
<dbReference type="Proteomes" id="UP001180842">
    <property type="component" value="Unassembled WGS sequence"/>
</dbReference>
<feature type="domain" description="N-acetyltransferase" evidence="1">
    <location>
        <begin position="26"/>
        <end position="115"/>
    </location>
</feature>
<dbReference type="CDD" id="cd04301">
    <property type="entry name" value="NAT_SF"/>
    <property type="match status" value="1"/>
</dbReference>
<accession>A0AAE4KVR6</accession>
<dbReference type="EC" id="2.3.1.-" evidence="2"/>
<keyword evidence="2" id="KW-0012">Acyltransferase</keyword>
<keyword evidence="5" id="KW-1185">Reference proteome</keyword>
<comment type="caution">
    <text evidence="2">The sequence shown here is derived from an EMBL/GenBank/DDBJ whole genome shotgun (WGS) entry which is preliminary data.</text>
</comment>
<gene>
    <name evidence="2" type="ORF">P7H00_01770</name>
    <name evidence="3" type="ORF">P7H46_01620</name>
</gene>
<dbReference type="RefSeq" id="WP_245630583.1">
    <property type="nucleotide sequence ID" value="NZ_BAAAXL010000001.1"/>
</dbReference>
<evidence type="ECO:0000313" key="3">
    <source>
        <dbReference type="EMBL" id="MDT2769532.1"/>
    </source>
</evidence>
<dbReference type="EMBL" id="JARQAI010000001">
    <property type="protein sequence ID" value="MDT2735860.1"/>
    <property type="molecule type" value="Genomic_DNA"/>
</dbReference>
<dbReference type="SUPFAM" id="SSF55729">
    <property type="entry name" value="Acyl-CoA N-acyltransferases (Nat)"/>
    <property type="match status" value="1"/>
</dbReference>
<dbReference type="Proteomes" id="UP001269061">
    <property type="component" value="Unassembled WGS sequence"/>
</dbReference>
<evidence type="ECO:0000259" key="1">
    <source>
        <dbReference type="Pfam" id="PF13673"/>
    </source>
</evidence>
<evidence type="ECO:0000313" key="2">
    <source>
        <dbReference type="EMBL" id="MDT2735860.1"/>
    </source>
</evidence>
<reference evidence="2 5" key="1">
    <citation type="submission" date="2023-03" db="EMBL/GenBank/DDBJ databases">
        <authorList>
            <person name="Shen W."/>
            <person name="Cai J."/>
        </authorList>
    </citation>
    <scope>NUCLEOTIDE SEQUENCE</scope>
    <source>
        <strain evidence="2">P69-2</strain>
        <strain evidence="3 5">Y59</strain>
    </source>
</reference>
<dbReference type="InterPro" id="IPR016181">
    <property type="entry name" value="Acyl_CoA_acyltransferase"/>
</dbReference>
<evidence type="ECO:0000313" key="4">
    <source>
        <dbReference type="Proteomes" id="UP001180842"/>
    </source>
</evidence>
<keyword evidence="2" id="KW-0808">Transferase</keyword>
<dbReference type="GO" id="GO:0016747">
    <property type="term" value="F:acyltransferase activity, transferring groups other than amino-acyl groups"/>
    <property type="evidence" value="ECO:0007669"/>
    <property type="project" value="InterPro"/>
</dbReference>
<dbReference type="Pfam" id="PF13673">
    <property type="entry name" value="Acetyltransf_10"/>
    <property type="match status" value="1"/>
</dbReference>
<sequence>MIYCRRTAKLSDYPHIMALIADGKKQMDKAGITQWDTSYPNKKIIRQDIQQKHLLIYGMHYEASVAFSKNKKTGFIQRLVVSSQHQRSGIARFILSDIIHEEKQKSELLQLKISTNHSNLPMQHLLSSLNFISYRTYTMPGREHFGSFIEFIYPI</sequence>
<dbReference type="InterPro" id="IPR000182">
    <property type="entry name" value="GNAT_dom"/>
</dbReference>
<dbReference type="AlphaFoldDB" id="A0AAE4KVR6"/>
<name>A0AAE4KVR6_9ENTE</name>
<evidence type="ECO:0000313" key="5">
    <source>
        <dbReference type="Proteomes" id="UP001269061"/>
    </source>
</evidence>
<proteinExistence type="predicted"/>